<accession>A0A067R5S8</accession>
<name>A0A067R5S8_ZOONE</name>
<proteinExistence type="predicted"/>
<feature type="domain" description="SEFIR" evidence="2">
    <location>
        <begin position="124"/>
        <end position="267"/>
    </location>
</feature>
<sequence>MCKMNEKKHNEEIKCTEHGHNIECTIHNIAPGNYCYYVIMPYVYCNPLSNKRGLYQKFNVPEEPVLGKAQEATPDNTIILVVVFLFLVAVGFIVVIVIWKGKTRSLHEIYFHVEECPPLPRKSKILLLYCRDCEHFMEMMITLREMLKEMTECEVYDCFDPVLGEEVGRSKIDWIRRHVSSDEVNIVVVESSVAVMHQQALLRHSKVCYREPTWLDELFLYGLKSLTDDVKRNTYQHVFVVRIDGFTGEKDFLKYLPPYRRYVVPQHLRLLRDDLCLQSKLNIVPCLDRTDGNLQKFEQEIKNLTNYKKQDPDYLDELILSAI</sequence>
<evidence type="ECO:0000313" key="4">
    <source>
        <dbReference type="Proteomes" id="UP000027135"/>
    </source>
</evidence>
<dbReference type="InParanoid" id="A0A067R5S8"/>
<keyword evidence="1" id="KW-0472">Membrane</keyword>
<evidence type="ECO:0000256" key="1">
    <source>
        <dbReference type="SAM" id="Phobius"/>
    </source>
</evidence>
<keyword evidence="1" id="KW-1133">Transmembrane helix</keyword>
<gene>
    <name evidence="3" type="ORF">L798_08080</name>
</gene>
<dbReference type="eggNOG" id="ENOG502SG3C">
    <property type="taxonomic scope" value="Eukaryota"/>
</dbReference>
<dbReference type="Pfam" id="PF08357">
    <property type="entry name" value="SEFIR"/>
    <property type="match status" value="1"/>
</dbReference>
<evidence type="ECO:0000313" key="3">
    <source>
        <dbReference type="EMBL" id="KDR17679.1"/>
    </source>
</evidence>
<evidence type="ECO:0000259" key="2">
    <source>
        <dbReference type="Pfam" id="PF08357"/>
    </source>
</evidence>
<dbReference type="Proteomes" id="UP000027135">
    <property type="component" value="Unassembled WGS sequence"/>
</dbReference>
<feature type="transmembrane region" description="Helical" evidence="1">
    <location>
        <begin position="78"/>
        <end position="99"/>
    </location>
</feature>
<organism evidence="3 4">
    <name type="scientific">Zootermopsis nevadensis</name>
    <name type="common">Dampwood termite</name>
    <dbReference type="NCBI Taxonomy" id="136037"/>
    <lineage>
        <taxon>Eukaryota</taxon>
        <taxon>Metazoa</taxon>
        <taxon>Ecdysozoa</taxon>
        <taxon>Arthropoda</taxon>
        <taxon>Hexapoda</taxon>
        <taxon>Insecta</taxon>
        <taxon>Pterygota</taxon>
        <taxon>Neoptera</taxon>
        <taxon>Polyneoptera</taxon>
        <taxon>Dictyoptera</taxon>
        <taxon>Blattodea</taxon>
        <taxon>Blattoidea</taxon>
        <taxon>Termitoidae</taxon>
        <taxon>Termopsidae</taxon>
        <taxon>Zootermopsis</taxon>
    </lineage>
</organism>
<protein>
    <recommendedName>
        <fullName evidence="2">SEFIR domain-containing protein</fullName>
    </recommendedName>
</protein>
<keyword evidence="4" id="KW-1185">Reference proteome</keyword>
<dbReference type="InterPro" id="IPR013568">
    <property type="entry name" value="SEFIR_dom"/>
</dbReference>
<dbReference type="Gene3D" id="3.40.50.11530">
    <property type="match status" value="1"/>
</dbReference>
<dbReference type="AlphaFoldDB" id="A0A067R5S8"/>
<keyword evidence="1" id="KW-0812">Transmembrane</keyword>
<reference evidence="3 4" key="1">
    <citation type="journal article" date="2014" name="Nat. Commun.">
        <title>Molecular traces of alternative social organization in a termite genome.</title>
        <authorList>
            <person name="Terrapon N."/>
            <person name="Li C."/>
            <person name="Robertson H.M."/>
            <person name="Ji L."/>
            <person name="Meng X."/>
            <person name="Booth W."/>
            <person name="Chen Z."/>
            <person name="Childers C.P."/>
            <person name="Glastad K.M."/>
            <person name="Gokhale K."/>
            <person name="Gowin J."/>
            <person name="Gronenberg W."/>
            <person name="Hermansen R.A."/>
            <person name="Hu H."/>
            <person name="Hunt B.G."/>
            <person name="Huylmans A.K."/>
            <person name="Khalil S.M."/>
            <person name="Mitchell R.D."/>
            <person name="Munoz-Torres M.C."/>
            <person name="Mustard J.A."/>
            <person name="Pan H."/>
            <person name="Reese J.T."/>
            <person name="Scharf M.E."/>
            <person name="Sun F."/>
            <person name="Vogel H."/>
            <person name="Xiao J."/>
            <person name="Yang W."/>
            <person name="Yang Z."/>
            <person name="Yang Z."/>
            <person name="Zhou J."/>
            <person name="Zhu J."/>
            <person name="Brent C.S."/>
            <person name="Elsik C.G."/>
            <person name="Goodisman M.A."/>
            <person name="Liberles D.A."/>
            <person name="Roe R.M."/>
            <person name="Vargo E.L."/>
            <person name="Vilcinskas A."/>
            <person name="Wang J."/>
            <person name="Bornberg-Bauer E."/>
            <person name="Korb J."/>
            <person name="Zhang G."/>
            <person name="Liebig J."/>
        </authorList>
    </citation>
    <scope>NUCLEOTIDE SEQUENCE [LARGE SCALE GENOMIC DNA]</scope>
    <source>
        <tissue evidence="3">Whole organism</tissue>
    </source>
</reference>
<dbReference type="EMBL" id="KK852723">
    <property type="protein sequence ID" value="KDR17679.1"/>
    <property type="molecule type" value="Genomic_DNA"/>
</dbReference>